<gene>
    <name evidence="2" type="ORF">H5410_040736</name>
</gene>
<reference evidence="2 3" key="1">
    <citation type="submission" date="2020-09" db="EMBL/GenBank/DDBJ databases">
        <title>De no assembly of potato wild relative species, Solanum commersonii.</title>
        <authorList>
            <person name="Cho K."/>
        </authorList>
    </citation>
    <scope>NUCLEOTIDE SEQUENCE [LARGE SCALE GENOMIC DNA]</scope>
    <source>
        <strain evidence="2">LZ3.2</strain>
        <tissue evidence="2">Leaf</tissue>
    </source>
</reference>
<dbReference type="PANTHER" id="PTHR47599:SF2">
    <property type="match status" value="1"/>
</dbReference>
<sequence length="347" mass="40234">MGSIESTVAYVPVYFNAQPNLQLSLFDSNILDALTLNVKTHGYKYAAGLELICLFYRIYFKLFATLNPRCKLYDISDQTILLETNFARSKFDEKSIPYSRHSFASDRRLTIQHISLIEPCYGPTRNRAASLHTLSTVKFAEKQKIKIDPRLNIVQTNDKSFDVSDKDIPSNRFKTWFFDTYSREDLNNISQEFYETCALHNHIMFFVPWFITTYLPLFINLSLTDSNILDALTLNVKTHGYYYAPGSELICLSYRLYFKLLALNPRCKLYDTSDQTVLVETNFTKYKFDEKSVPYNRHSFSFDRRLLAIQHISPIDPDYGPAQNRAASLHTLSSIISSHKHKIKIDP</sequence>
<keyword evidence="3" id="KW-1185">Reference proteome</keyword>
<evidence type="ECO:0000259" key="1">
    <source>
        <dbReference type="Pfam" id="PF24496"/>
    </source>
</evidence>
<dbReference type="InterPro" id="IPR051596">
    <property type="entry name" value="Caulimoviridae_Movement"/>
</dbReference>
<evidence type="ECO:0000313" key="2">
    <source>
        <dbReference type="EMBL" id="KAG5590222.1"/>
    </source>
</evidence>
<feature type="domain" description="DUF7588" evidence="1">
    <location>
        <begin position="171"/>
        <end position="220"/>
    </location>
</feature>
<evidence type="ECO:0000313" key="3">
    <source>
        <dbReference type="Proteomes" id="UP000824120"/>
    </source>
</evidence>
<dbReference type="EMBL" id="JACXVP010000008">
    <property type="protein sequence ID" value="KAG5590222.1"/>
    <property type="molecule type" value="Genomic_DNA"/>
</dbReference>
<name>A0A9J5XTF1_SOLCO</name>
<dbReference type="InterPro" id="IPR056010">
    <property type="entry name" value="DUF7588"/>
</dbReference>
<dbReference type="PANTHER" id="PTHR47599">
    <property type="entry name" value="CELL-TO-CELL MOVEMENT PROTEIN"/>
    <property type="match status" value="1"/>
</dbReference>
<dbReference type="Proteomes" id="UP000824120">
    <property type="component" value="Chromosome 8"/>
</dbReference>
<proteinExistence type="predicted"/>
<dbReference type="AlphaFoldDB" id="A0A9J5XTF1"/>
<comment type="caution">
    <text evidence="2">The sequence shown here is derived from an EMBL/GenBank/DDBJ whole genome shotgun (WGS) entry which is preliminary data.</text>
</comment>
<dbReference type="Pfam" id="PF24496">
    <property type="entry name" value="DUF7588"/>
    <property type="match status" value="1"/>
</dbReference>
<dbReference type="OrthoDB" id="1436172at2759"/>
<accession>A0A9J5XTF1</accession>
<organism evidence="2 3">
    <name type="scientific">Solanum commersonii</name>
    <name type="common">Commerson's wild potato</name>
    <name type="synonym">Commerson's nightshade</name>
    <dbReference type="NCBI Taxonomy" id="4109"/>
    <lineage>
        <taxon>Eukaryota</taxon>
        <taxon>Viridiplantae</taxon>
        <taxon>Streptophyta</taxon>
        <taxon>Embryophyta</taxon>
        <taxon>Tracheophyta</taxon>
        <taxon>Spermatophyta</taxon>
        <taxon>Magnoliopsida</taxon>
        <taxon>eudicotyledons</taxon>
        <taxon>Gunneridae</taxon>
        <taxon>Pentapetalae</taxon>
        <taxon>asterids</taxon>
        <taxon>lamiids</taxon>
        <taxon>Solanales</taxon>
        <taxon>Solanaceae</taxon>
        <taxon>Solanoideae</taxon>
        <taxon>Solaneae</taxon>
        <taxon>Solanum</taxon>
    </lineage>
</organism>
<protein>
    <recommendedName>
        <fullName evidence="1">DUF7588 domain-containing protein</fullName>
    </recommendedName>
</protein>